<sequence>MQKNKMILWAVALLALVFLIFARPIRTGSVIGTIKPHNSATQAWIYSATDTLRSNIQEDVFQIAGAKAGIYTLVIEPSGNYKTLTRTGVKVADGEITNLGEITMENK</sequence>
<dbReference type="Proteomes" id="UP000753802">
    <property type="component" value="Unassembled WGS sequence"/>
</dbReference>
<dbReference type="RefSeq" id="WP_161818589.1">
    <property type="nucleotide sequence ID" value="NZ_JAACJS010000012.1"/>
</dbReference>
<proteinExistence type="predicted"/>
<dbReference type="EMBL" id="JAACJS010000012">
    <property type="protein sequence ID" value="NCI50285.1"/>
    <property type="molecule type" value="Genomic_DNA"/>
</dbReference>
<comment type="caution">
    <text evidence="1">The sequence shown here is derived from an EMBL/GenBank/DDBJ whole genome shotgun (WGS) entry which is preliminary data.</text>
</comment>
<protein>
    <submittedName>
        <fullName evidence="1">Carboxypeptidase regulatory-like domain-containing protein</fullName>
    </submittedName>
</protein>
<accession>A0ABW9ZZ65</accession>
<keyword evidence="2" id="KW-1185">Reference proteome</keyword>
<evidence type="ECO:0000313" key="1">
    <source>
        <dbReference type="EMBL" id="NCI50285.1"/>
    </source>
</evidence>
<organism evidence="1 2">
    <name type="scientific">Sediminibacterium roseum</name>
    <dbReference type="NCBI Taxonomy" id="1978412"/>
    <lineage>
        <taxon>Bacteria</taxon>
        <taxon>Pseudomonadati</taxon>
        <taxon>Bacteroidota</taxon>
        <taxon>Chitinophagia</taxon>
        <taxon>Chitinophagales</taxon>
        <taxon>Chitinophagaceae</taxon>
        <taxon>Sediminibacterium</taxon>
    </lineage>
</organism>
<evidence type="ECO:0000313" key="2">
    <source>
        <dbReference type="Proteomes" id="UP000753802"/>
    </source>
</evidence>
<name>A0ABW9ZZ65_9BACT</name>
<gene>
    <name evidence="1" type="ORF">GWC95_10155</name>
</gene>
<reference evidence="1 2" key="1">
    <citation type="submission" date="2020-01" db="EMBL/GenBank/DDBJ databases">
        <title>Genome analysis.</title>
        <authorList>
            <person name="Wu S."/>
            <person name="Wang G."/>
        </authorList>
    </citation>
    <scope>NUCLEOTIDE SEQUENCE [LARGE SCALE GENOMIC DNA]</scope>
    <source>
        <strain evidence="1 2">SYL130</strain>
    </source>
</reference>